<comment type="pathway">
    <text evidence="3">Amino-sugar metabolism; N-acetylmuramate degradation.</text>
</comment>
<dbReference type="EMBL" id="JACBZS010000001">
    <property type="protein sequence ID" value="NYI70399.1"/>
    <property type="molecule type" value="Genomic_DNA"/>
</dbReference>
<dbReference type="InterPro" id="IPR005486">
    <property type="entry name" value="Glucokinase_regulatory_CS"/>
</dbReference>
<dbReference type="UniPathway" id="UPA00342"/>
<sequence>MYSGIDLGKTGCRLAVVDERPVVVSGPGAPGLAEPGGIAEAVRAVLTVREALPAAQRQLAGSLVCGAAGAAAAPEAAAELAARLEAELPGTEVTVTSDAVIAHAGALGGRSGTVAALGTGAVVINVSARGELRIFDGWGPWLGDDGSGAWLGREALRRVLASREADYDLGPLLDAARARFGDLARLPRTLAASGTPARATAAFAPDVLGLAAEGDAAARELVTAAAEALAGTIERAGDGPVAVTGGLSGSELLLAELAGASGREVVRGEGTPLDGALLLASGAPAPHREMLIGPAAEPGERSEVSDGSVDRLGTEQVRRDLADLDTFSSTRLVDVLLDAEASVPAAMRAAHGQLATAARMAAEAYARGGRIVYVGAGTPGRLGALDAAEIPPTYGVDPGRFVALLAGGEQAMTAAIEGAEDDEEAARADIERLAIGPADLVIGIAASGRTPYVVAALTAAAERGAPTVGITNNHGTAVAAAAEVGIELLTGPEVVSGSTRMKAGTSQKIALNIISTAAMIMNNKTYGAWMVDVAATNDKLRARANRIVREATGHDHGDAERALAAAGGEVKTAIVSLLTGGDAEAARERLGAADGSVRKALEDDQQQDQQDEQGD</sequence>
<proteinExistence type="inferred from homology"/>
<evidence type="ECO:0000313" key="7">
    <source>
        <dbReference type="Proteomes" id="UP000527616"/>
    </source>
</evidence>
<dbReference type="Gene3D" id="3.40.50.10490">
    <property type="entry name" value="Glucose-6-phosphate isomerase like protein, domain 1"/>
    <property type="match status" value="1"/>
</dbReference>
<dbReference type="InterPro" id="IPR005488">
    <property type="entry name" value="Etherase_MurQ"/>
</dbReference>
<accession>A0A7Z0IKA1</accession>
<dbReference type="Gene3D" id="1.10.8.1080">
    <property type="match status" value="1"/>
</dbReference>
<dbReference type="Gene3D" id="3.30.420.40">
    <property type="match status" value="2"/>
</dbReference>
<dbReference type="CDD" id="cd24082">
    <property type="entry name" value="ASKHA_NBD_GspK-like"/>
    <property type="match status" value="1"/>
</dbReference>
<protein>
    <recommendedName>
        <fullName evidence="3">N-acetylmuramic acid 6-phosphate etherase</fullName>
        <shortName evidence="3">MurNAc-6-P etherase</shortName>
        <ecNumber evidence="3">4.2.1.126</ecNumber>
    </recommendedName>
    <alternativeName>
        <fullName evidence="3">N-acetylmuramic acid 6-phosphate hydrolase</fullName>
    </alternativeName>
    <alternativeName>
        <fullName evidence="3">N-acetylmuramic acid 6-phosphate lyase</fullName>
    </alternativeName>
</protein>
<dbReference type="NCBIfam" id="TIGR00274">
    <property type="entry name" value="N-acetylmuramic acid 6-phosphate etherase"/>
    <property type="match status" value="1"/>
</dbReference>
<dbReference type="GO" id="GO:0016803">
    <property type="term" value="F:ether hydrolase activity"/>
    <property type="evidence" value="ECO:0007669"/>
    <property type="project" value="TreeGrafter"/>
</dbReference>
<comment type="function">
    <text evidence="3">Specifically catalyzes the cleavage of the D-lactyl ether substituent of MurNAc 6-phosphate, producing GlcNAc 6-phosphate and D-lactate.</text>
</comment>
<keyword evidence="1 3" id="KW-0456">Lyase</keyword>
<dbReference type="PROSITE" id="PS51464">
    <property type="entry name" value="SIS"/>
    <property type="match status" value="1"/>
</dbReference>
<dbReference type="GO" id="GO:0097367">
    <property type="term" value="F:carbohydrate derivative binding"/>
    <property type="evidence" value="ECO:0007669"/>
    <property type="project" value="InterPro"/>
</dbReference>
<keyword evidence="7" id="KW-1185">Reference proteome</keyword>
<comment type="miscellaneous">
    <text evidence="3">A lyase-type mechanism (elimination/hydration) is suggested for the cleavage of the lactyl ether bond of MurNAc 6-phosphate, with the formation of an alpha,beta-unsaturated aldehyde intermediate with (E)-stereochemistry, followed by the syn addition of water to give product.</text>
</comment>
<evidence type="ECO:0000256" key="3">
    <source>
        <dbReference type="HAMAP-Rule" id="MF_00068"/>
    </source>
</evidence>
<dbReference type="EC" id="4.2.1.126" evidence="3"/>
<comment type="catalytic activity">
    <reaction evidence="3">
        <text>N-acetyl-D-muramate 6-phosphate + H2O = N-acetyl-D-glucosamine 6-phosphate + (R)-lactate</text>
        <dbReference type="Rhea" id="RHEA:26410"/>
        <dbReference type="ChEBI" id="CHEBI:15377"/>
        <dbReference type="ChEBI" id="CHEBI:16004"/>
        <dbReference type="ChEBI" id="CHEBI:57513"/>
        <dbReference type="ChEBI" id="CHEBI:58722"/>
        <dbReference type="EC" id="4.2.1.126"/>
    </reaction>
</comment>
<comment type="caution">
    <text evidence="6">The sequence shown here is derived from an EMBL/GenBank/DDBJ whole genome shotgun (WGS) entry which is preliminary data.</text>
</comment>
<evidence type="ECO:0000256" key="2">
    <source>
        <dbReference type="ARBA" id="ARBA00023277"/>
    </source>
</evidence>
<gene>
    <name evidence="3" type="primary">murQ</name>
    <name evidence="6" type="ORF">GGQ54_000959</name>
</gene>
<dbReference type="GO" id="GO:0097173">
    <property type="term" value="P:N-acetylmuramic acid catabolic process"/>
    <property type="evidence" value="ECO:0007669"/>
    <property type="project" value="UniProtKB-UniPathway"/>
</dbReference>
<dbReference type="GO" id="GO:0046348">
    <property type="term" value="P:amino sugar catabolic process"/>
    <property type="evidence" value="ECO:0007669"/>
    <property type="project" value="InterPro"/>
</dbReference>
<dbReference type="PROSITE" id="PS01272">
    <property type="entry name" value="GCKR"/>
    <property type="match status" value="1"/>
</dbReference>
<dbReference type="Pfam" id="PF22645">
    <property type="entry name" value="GKRP_SIS_N"/>
    <property type="match status" value="1"/>
</dbReference>
<feature type="compositionally biased region" description="Basic and acidic residues" evidence="4">
    <location>
        <begin position="589"/>
        <end position="602"/>
    </location>
</feature>
<evidence type="ECO:0000256" key="4">
    <source>
        <dbReference type="SAM" id="MobiDB-lite"/>
    </source>
</evidence>
<feature type="active site" description="Proton donor" evidence="3">
    <location>
        <position position="389"/>
    </location>
</feature>
<dbReference type="PANTHER" id="PTHR10088:SF4">
    <property type="entry name" value="GLUCOKINASE REGULATORY PROTEIN"/>
    <property type="match status" value="1"/>
</dbReference>
<feature type="domain" description="SIS" evidence="5">
    <location>
        <begin position="361"/>
        <end position="524"/>
    </location>
</feature>
<dbReference type="InterPro" id="IPR040190">
    <property type="entry name" value="MURQ/GCKR"/>
</dbReference>
<evidence type="ECO:0000256" key="1">
    <source>
        <dbReference type="ARBA" id="ARBA00023239"/>
    </source>
</evidence>
<keyword evidence="2 3" id="KW-0119">Carbohydrate metabolism</keyword>
<dbReference type="GO" id="GO:0016835">
    <property type="term" value="F:carbon-oxygen lyase activity"/>
    <property type="evidence" value="ECO:0007669"/>
    <property type="project" value="UniProtKB-UniRule"/>
</dbReference>
<dbReference type="SUPFAM" id="SSF53697">
    <property type="entry name" value="SIS domain"/>
    <property type="match status" value="1"/>
</dbReference>
<dbReference type="AlphaFoldDB" id="A0A7Z0IKA1"/>
<dbReference type="PANTHER" id="PTHR10088">
    <property type="entry name" value="GLUCOKINASE REGULATORY PROTEIN"/>
    <property type="match status" value="1"/>
</dbReference>
<dbReference type="InterPro" id="IPR043129">
    <property type="entry name" value="ATPase_NBD"/>
</dbReference>
<feature type="compositionally biased region" description="Acidic residues" evidence="4">
    <location>
        <begin position="603"/>
        <end position="615"/>
    </location>
</feature>
<feature type="region of interest" description="Disordered" evidence="4">
    <location>
        <begin position="589"/>
        <end position="615"/>
    </location>
</feature>
<dbReference type="Proteomes" id="UP000527616">
    <property type="component" value="Unassembled WGS sequence"/>
</dbReference>
<dbReference type="SUPFAM" id="SSF53067">
    <property type="entry name" value="Actin-like ATPase domain"/>
    <property type="match status" value="2"/>
</dbReference>
<dbReference type="GO" id="GO:0009254">
    <property type="term" value="P:peptidoglycan turnover"/>
    <property type="evidence" value="ECO:0007669"/>
    <property type="project" value="TreeGrafter"/>
</dbReference>
<comment type="subunit">
    <text evidence="3">Homodimer.</text>
</comment>
<dbReference type="HAMAP" id="MF_00068">
    <property type="entry name" value="MurQ"/>
    <property type="match status" value="1"/>
</dbReference>
<dbReference type="InterPro" id="IPR046348">
    <property type="entry name" value="SIS_dom_sf"/>
</dbReference>
<dbReference type="CDD" id="cd05007">
    <property type="entry name" value="SIS_Etherase"/>
    <property type="match status" value="1"/>
</dbReference>
<feature type="active site" evidence="3">
    <location>
        <position position="420"/>
    </location>
</feature>
<reference evidence="6 7" key="1">
    <citation type="submission" date="2020-07" db="EMBL/GenBank/DDBJ databases">
        <title>Sequencing the genomes of 1000 actinobacteria strains.</title>
        <authorList>
            <person name="Klenk H.-P."/>
        </authorList>
    </citation>
    <scope>NUCLEOTIDE SEQUENCE [LARGE SCALE GENOMIC DNA]</scope>
    <source>
        <strain evidence="6 7">DSM 103164</strain>
    </source>
</reference>
<evidence type="ECO:0000313" key="6">
    <source>
        <dbReference type="EMBL" id="NYI70399.1"/>
    </source>
</evidence>
<organism evidence="6 7">
    <name type="scientific">Naumannella cuiyingiana</name>
    <dbReference type="NCBI Taxonomy" id="1347891"/>
    <lineage>
        <taxon>Bacteria</taxon>
        <taxon>Bacillati</taxon>
        <taxon>Actinomycetota</taxon>
        <taxon>Actinomycetes</taxon>
        <taxon>Propionibacteriales</taxon>
        <taxon>Propionibacteriaceae</taxon>
        <taxon>Naumannella</taxon>
    </lineage>
</organism>
<dbReference type="InterPro" id="IPR001347">
    <property type="entry name" value="SIS_dom"/>
</dbReference>
<name>A0A7Z0IKA1_9ACTN</name>
<dbReference type="NCBIfam" id="NF003915">
    <property type="entry name" value="PRK05441.1"/>
    <property type="match status" value="1"/>
</dbReference>
<dbReference type="RefSeq" id="WP_179444361.1">
    <property type="nucleotide sequence ID" value="NZ_JACBZS010000001.1"/>
</dbReference>
<dbReference type="NCBIfam" id="NF009222">
    <property type="entry name" value="PRK12570.1"/>
    <property type="match status" value="1"/>
</dbReference>
<evidence type="ECO:0000259" key="5">
    <source>
        <dbReference type="PROSITE" id="PS51464"/>
    </source>
</evidence>
<comment type="similarity">
    <text evidence="3">Belongs to the GCKR-like family. MurNAc-6-P etherase subfamily.</text>
</comment>